<name>A0A540N8T2_MALBA</name>
<dbReference type="EMBL" id="VIEB01000087">
    <property type="protein sequence ID" value="TQE07425.1"/>
    <property type="molecule type" value="Genomic_DNA"/>
</dbReference>
<dbReference type="AlphaFoldDB" id="A0A540N8T2"/>
<gene>
    <name evidence="1" type="ORF">C1H46_007078</name>
</gene>
<dbReference type="Proteomes" id="UP000315295">
    <property type="component" value="Unassembled WGS sequence"/>
</dbReference>
<accession>A0A540N8T2</accession>
<proteinExistence type="predicted"/>
<organism evidence="1 2">
    <name type="scientific">Malus baccata</name>
    <name type="common">Siberian crab apple</name>
    <name type="synonym">Pyrus baccata</name>
    <dbReference type="NCBI Taxonomy" id="106549"/>
    <lineage>
        <taxon>Eukaryota</taxon>
        <taxon>Viridiplantae</taxon>
        <taxon>Streptophyta</taxon>
        <taxon>Embryophyta</taxon>
        <taxon>Tracheophyta</taxon>
        <taxon>Spermatophyta</taxon>
        <taxon>Magnoliopsida</taxon>
        <taxon>eudicotyledons</taxon>
        <taxon>Gunneridae</taxon>
        <taxon>Pentapetalae</taxon>
        <taxon>rosids</taxon>
        <taxon>fabids</taxon>
        <taxon>Rosales</taxon>
        <taxon>Rosaceae</taxon>
        <taxon>Amygdaloideae</taxon>
        <taxon>Maleae</taxon>
        <taxon>Malus</taxon>
    </lineage>
</organism>
<reference evidence="1 2" key="1">
    <citation type="journal article" date="2019" name="G3 (Bethesda)">
        <title>Sequencing of a Wild Apple (Malus baccata) Genome Unravels the Differences Between Cultivated and Wild Apple Species Regarding Disease Resistance and Cold Tolerance.</title>
        <authorList>
            <person name="Chen X."/>
        </authorList>
    </citation>
    <scope>NUCLEOTIDE SEQUENCE [LARGE SCALE GENOMIC DNA]</scope>
    <source>
        <strain evidence="2">cv. Shandingzi</strain>
        <tissue evidence="1">Leaves</tissue>
    </source>
</reference>
<protein>
    <submittedName>
        <fullName evidence="1">Uncharacterized protein</fullName>
    </submittedName>
</protein>
<comment type="caution">
    <text evidence="1">The sequence shown here is derived from an EMBL/GenBank/DDBJ whole genome shotgun (WGS) entry which is preliminary data.</text>
</comment>
<sequence length="58" mass="6851">MAASKEFIVYSLLTRQKEIFRLIEQDKVRSGKSLAFGDDRKNKLRMRRGRVKRVVVEP</sequence>
<keyword evidence="2" id="KW-1185">Reference proteome</keyword>
<evidence type="ECO:0000313" key="1">
    <source>
        <dbReference type="EMBL" id="TQE07425.1"/>
    </source>
</evidence>
<evidence type="ECO:0000313" key="2">
    <source>
        <dbReference type="Proteomes" id="UP000315295"/>
    </source>
</evidence>